<evidence type="ECO:0000313" key="4">
    <source>
        <dbReference type="Proteomes" id="UP001178507"/>
    </source>
</evidence>
<dbReference type="EMBL" id="CAUJNA010000056">
    <property type="protein sequence ID" value="CAJ1371102.1"/>
    <property type="molecule type" value="Genomic_DNA"/>
</dbReference>
<feature type="compositionally biased region" description="Polar residues" evidence="2">
    <location>
        <begin position="1018"/>
        <end position="1027"/>
    </location>
</feature>
<accession>A0AA36MKZ6</accession>
<protein>
    <submittedName>
        <fullName evidence="3">Uncharacterized protein</fullName>
    </submittedName>
</protein>
<evidence type="ECO:0000313" key="3">
    <source>
        <dbReference type="EMBL" id="CAJ1371102.1"/>
    </source>
</evidence>
<feature type="region of interest" description="Disordered" evidence="2">
    <location>
        <begin position="992"/>
        <end position="1027"/>
    </location>
</feature>
<feature type="coiled-coil region" evidence="1">
    <location>
        <begin position="849"/>
        <end position="876"/>
    </location>
</feature>
<sequence length="1513" mass="165381">MAWRQQQNWQARPVAQQAWQQKAAWQGNISPAVPANAPAKETYVVSTTGKDSEEVVVRTLVGEYTESASNHGRKVFKKVADGRAETVDVYMYYWDSRDGPSFEGWWFGNKLGGTQVWSHNASSGLSPPPSGWKIPWDGNVRPTLSVANKAEQAKTEAQSRLKNMGSEVNTASTAAKGALEQAKAAAGDYTSSEGLKEAEKLLQPQLTALAEAMKQLTDAQRAGSNAETQRQVQQMRSGLQALMSSINVELGKVRSSKMKAEQSEKQKALEERDMAVFQEVLPEAVSKANAAEDAVEKAVITSEMIAAGGDDLDEVRQAVGATEQAVQEAQKAMGEARIFLNAKQASARRYESDKVKAKAAQELGQLQAQLQEAQQKLNPLKNVRQEFVQRTAAQKIMQEVLEKLSPAEVDVDRAEEATEMLKHEGLSKELMVQAQQAVAKAGDHIGAVMRFIETKKKTAVGLAKEELSKMEERARQSVQRLADLKSSQKEASERVGLEVLVKEASEKLATVAETVSKAADAEGPFLMGVEELPLDETLAAVKAVETASTAANTAASIARMFIATKLVEAKRFTPELGKEAQTKLKAFQSDLETHTKRLNELKKSTAERKKAVTVREAEHEVKKAEDLAKEVAKAAEPLEDEKLAQLSSEEVRAASEATIKAEQAATKHLAETRKFITTRQIEAKGREASSEISSELIKYEARLRAVATEIGKYKKISASVESRLAAKKAIEDCSAKVKAVEQKFERLTELSEAIDGEKDKEEGKEPDISKDSKEKVQKALKEAEAAAAEMQAALKSAMRFTDMQIKIQPAASKEVEKLKPRLEELQQSLDKTVSGMRERSEKAIVDSIVKDSEHRVKEVEEAMKKLEEAEKPFKAEQEIPAEQVSESLSALEGAAQAATQALSGAKTFVGVKKLAARRLAEAPKKAAEEQLNVVVTRLDELTKTLSESKKAMNEQKQDLVKKEVEGKVIEAEKKVQLAEEATAELAKLIQSEAEEEKPEGAAELPADQVKSNCEKVGSAQQEARTSVTSAQKLLLSRQRDAKNGSGPPNLLEDINKQLENLTKMLTSLDKQKSTLRDQEHKYVAQKLQKDVMTLAAAEEAKLAKLYPVAEELVASLGGDQANPLAAMESCQKDLTTAQESLADTMSKIKEKMEGIKGQTLPKGGYLAEARNGLVKLKVKVGAMENKCKKLVLSLKSAREGMTAQAEEALLTAVQVYARQQGLTADALFKQLSNGEPEVKQANLRAFVEKIPGSPVKASQLDLALDKFASGMSKLNVLEMVQEFKRCVKEVALTNTLEVKDGKTVRKLGLGEVLEVLETGRKDEVTGLSRLRCRALVDLKEGWVTVEGNAGSSFLEPCRKPYFCCEHESVLQQTFESNSATLKTLQVGEVLELAEGPRKENPPGVMRVKAKTLKDGKVGFLTCKDVAKEYWRPAKVMVCKQSIALTTGFDIAAGKAVRKLEVGEALDILEGPSEDAVRSLSRAKVLAKKDGQEGWLTIKGFLEARGPLSQERSF</sequence>
<feature type="coiled-coil region" evidence="1">
    <location>
        <begin position="924"/>
        <end position="981"/>
    </location>
</feature>
<evidence type="ECO:0000256" key="2">
    <source>
        <dbReference type="SAM" id="MobiDB-lite"/>
    </source>
</evidence>
<reference evidence="3" key="1">
    <citation type="submission" date="2023-08" db="EMBL/GenBank/DDBJ databases">
        <authorList>
            <person name="Chen Y."/>
            <person name="Shah S."/>
            <person name="Dougan E. K."/>
            <person name="Thang M."/>
            <person name="Chan C."/>
        </authorList>
    </citation>
    <scope>NUCLEOTIDE SEQUENCE</scope>
</reference>
<feature type="coiled-coil region" evidence="1">
    <location>
        <begin position="1051"/>
        <end position="1078"/>
    </location>
</feature>
<name>A0AA36MKZ6_9DINO</name>
<feature type="region of interest" description="Disordered" evidence="2">
    <location>
        <begin position="754"/>
        <end position="773"/>
    </location>
</feature>
<keyword evidence="4" id="KW-1185">Reference proteome</keyword>
<keyword evidence="1" id="KW-0175">Coiled coil</keyword>
<feature type="coiled-coil region" evidence="1">
    <location>
        <begin position="584"/>
        <end position="641"/>
    </location>
</feature>
<gene>
    <name evidence="3" type="ORF">EVOR1521_LOCUS1509</name>
</gene>
<feature type="coiled-coil region" evidence="1">
    <location>
        <begin position="356"/>
        <end position="383"/>
    </location>
</feature>
<dbReference type="Proteomes" id="UP001178507">
    <property type="component" value="Unassembled WGS sequence"/>
</dbReference>
<proteinExistence type="predicted"/>
<comment type="caution">
    <text evidence="3">The sequence shown here is derived from an EMBL/GenBank/DDBJ whole genome shotgun (WGS) entry which is preliminary data.</text>
</comment>
<evidence type="ECO:0000256" key="1">
    <source>
        <dbReference type="SAM" id="Coils"/>
    </source>
</evidence>
<organism evidence="3 4">
    <name type="scientific">Effrenium voratum</name>
    <dbReference type="NCBI Taxonomy" id="2562239"/>
    <lineage>
        <taxon>Eukaryota</taxon>
        <taxon>Sar</taxon>
        <taxon>Alveolata</taxon>
        <taxon>Dinophyceae</taxon>
        <taxon>Suessiales</taxon>
        <taxon>Symbiodiniaceae</taxon>
        <taxon>Effrenium</taxon>
    </lineage>
</organism>